<protein>
    <recommendedName>
        <fullName evidence="6">SAM-dependent MTase RsmB/NOP-type domain-containing protein</fullName>
    </recommendedName>
</protein>
<keyword evidence="3 5" id="KW-0949">S-adenosyl-L-methionine</keyword>
<dbReference type="SUPFAM" id="SSF53335">
    <property type="entry name" value="S-adenosyl-L-methionine-dependent methyltransferases"/>
    <property type="match status" value="1"/>
</dbReference>
<reference evidence="7" key="1">
    <citation type="submission" date="2021-01" db="EMBL/GenBank/DDBJ databases">
        <authorList>
            <person name="Corre E."/>
            <person name="Pelletier E."/>
            <person name="Niang G."/>
            <person name="Scheremetjew M."/>
            <person name="Finn R."/>
            <person name="Kale V."/>
            <person name="Holt S."/>
            <person name="Cochrane G."/>
            <person name="Meng A."/>
            <person name="Brown T."/>
            <person name="Cohen L."/>
        </authorList>
    </citation>
    <scope>NUCLEOTIDE SEQUENCE</scope>
    <source>
        <strain evidence="7">CCMP645</strain>
    </source>
</reference>
<dbReference type="InterPro" id="IPR001678">
    <property type="entry name" value="MeTrfase_RsmB-F_NOP2_dom"/>
</dbReference>
<feature type="binding site" evidence="5">
    <location>
        <position position="235"/>
    </location>
    <ligand>
        <name>S-adenosyl-L-methionine</name>
        <dbReference type="ChEBI" id="CHEBI:59789"/>
    </ligand>
</feature>
<evidence type="ECO:0000259" key="6">
    <source>
        <dbReference type="PROSITE" id="PS51686"/>
    </source>
</evidence>
<name>A0A7S4BH94_CHRCT</name>
<dbReference type="GO" id="GO:0003723">
    <property type="term" value="F:RNA binding"/>
    <property type="evidence" value="ECO:0007669"/>
    <property type="project" value="UniProtKB-UniRule"/>
</dbReference>
<feature type="binding site" evidence="5">
    <location>
        <position position="181"/>
    </location>
    <ligand>
        <name>S-adenosyl-L-methionine</name>
        <dbReference type="ChEBI" id="CHEBI:59789"/>
    </ligand>
</feature>
<keyword evidence="1 5" id="KW-0489">Methyltransferase</keyword>
<dbReference type="InterPro" id="IPR049560">
    <property type="entry name" value="MeTrfase_RsmB-F_NOP2_cat"/>
</dbReference>
<keyword evidence="4 5" id="KW-0694">RNA-binding</keyword>
<comment type="similarity">
    <text evidence="5">Belongs to the class I-like SAM-binding methyltransferase superfamily. RsmB/NOP family.</text>
</comment>
<dbReference type="AlphaFoldDB" id="A0A7S4BH94"/>
<keyword evidence="2 5" id="KW-0808">Transferase</keyword>
<dbReference type="GO" id="GO:0001510">
    <property type="term" value="P:RNA methylation"/>
    <property type="evidence" value="ECO:0007669"/>
    <property type="project" value="InterPro"/>
</dbReference>
<evidence type="ECO:0000256" key="3">
    <source>
        <dbReference type="ARBA" id="ARBA00022691"/>
    </source>
</evidence>
<feature type="binding site" evidence="5">
    <location>
        <begin position="137"/>
        <end position="143"/>
    </location>
    <ligand>
        <name>S-adenosyl-L-methionine</name>
        <dbReference type="ChEBI" id="CHEBI:59789"/>
    </ligand>
</feature>
<feature type="domain" description="SAM-dependent MTase RsmB/NOP-type" evidence="6">
    <location>
        <begin position="38"/>
        <end position="352"/>
    </location>
</feature>
<dbReference type="InterPro" id="IPR023267">
    <property type="entry name" value="RCMT"/>
</dbReference>
<evidence type="ECO:0000256" key="4">
    <source>
        <dbReference type="ARBA" id="ARBA00022884"/>
    </source>
</evidence>
<dbReference type="PROSITE" id="PS51686">
    <property type="entry name" value="SAM_MT_RSMB_NOP"/>
    <property type="match status" value="1"/>
</dbReference>
<dbReference type="PANTHER" id="PTHR22807">
    <property type="entry name" value="NOP2 YEAST -RELATED NOL1/NOP2/FMU SUN DOMAIN-CONTAINING"/>
    <property type="match status" value="1"/>
</dbReference>
<evidence type="ECO:0000256" key="1">
    <source>
        <dbReference type="ARBA" id="ARBA00022603"/>
    </source>
</evidence>
<evidence type="ECO:0000313" key="7">
    <source>
        <dbReference type="EMBL" id="CAE0765888.1"/>
    </source>
</evidence>
<dbReference type="GO" id="GO:0008173">
    <property type="term" value="F:RNA methyltransferase activity"/>
    <property type="evidence" value="ECO:0007669"/>
    <property type="project" value="InterPro"/>
</dbReference>
<evidence type="ECO:0000256" key="2">
    <source>
        <dbReference type="ARBA" id="ARBA00022679"/>
    </source>
</evidence>
<accession>A0A7S4BH94</accession>
<dbReference type="Pfam" id="PF01189">
    <property type="entry name" value="Methyltr_RsmB-F"/>
    <property type="match status" value="1"/>
</dbReference>
<feature type="active site" description="Nucleophile" evidence="5">
    <location>
        <position position="288"/>
    </location>
</feature>
<organism evidence="7">
    <name type="scientific">Chrysotila carterae</name>
    <name type="common">Marine alga</name>
    <name type="synonym">Syracosphaera carterae</name>
    <dbReference type="NCBI Taxonomy" id="13221"/>
    <lineage>
        <taxon>Eukaryota</taxon>
        <taxon>Haptista</taxon>
        <taxon>Haptophyta</taxon>
        <taxon>Prymnesiophyceae</taxon>
        <taxon>Isochrysidales</taxon>
        <taxon>Isochrysidaceae</taxon>
        <taxon>Chrysotila</taxon>
    </lineage>
</organism>
<dbReference type="InterPro" id="IPR029063">
    <property type="entry name" value="SAM-dependent_MTases_sf"/>
</dbReference>
<dbReference type="PANTHER" id="PTHR22807:SF30">
    <property type="entry name" value="28S RRNA (CYTOSINE(4447)-C(5))-METHYLTRANSFERASE-RELATED"/>
    <property type="match status" value="1"/>
</dbReference>
<dbReference type="Gene3D" id="3.40.50.150">
    <property type="entry name" value="Vaccinia Virus protein VP39"/>
    <property type="match status" value="1"/>
</dbReference>
<evidence type="ECO:0000256" key="5">
    <source>
        <dbReference type="PROSITE-ProRule" id="PRU01023"/>
    </source>
</evidence>
<dbReference type="PRINTS" id="PR02008">
    <property type="entry name" value="RCMTFAMILY"/>
</dbReference>
<sequence>MDFREDVHDEVRPSLGSLQSYFAKCYGTSRWRTLRAALEAPAQKVAWLNLRAEPPKASLPSTVKLIVHKSGSAFLMCSNGSDGSAELPAPSPCQLCSDFYPGGSTQKVTSHYLLDGASILPALALDPLPGEQVLDMCAAPGGKSLILAGQLFRQDAAHATPNSASQAAAPPRRTSLLVSNDKTAARRGRLKRVLQEYLGPSMVSDHGPVIVSSVDATESRVSPTWPMHFDKILVDAPCSSERHIIHGAPGASWSASRLKRDAQVQQLLLRSAVRRLKPAGGKLVYSTCSIAPIENDGVIAKLLAHERYGIGLTVQDPLAELRHPSFRPLVLGAQPPRCEPLARVGPSFAEAP</sequence>
<dbReference type="EMBL" id="HBIZ01029097">
    <property type="protein sequence ID" value="CAE0765888.1"/>
    <property type="molecule type" value="Transcribed_RNA"/>
</dbReference>
<feature type="binding site" evidence="5">
    <location>
        <position position="215"/>
    </location>
    <ligand>
        <name>S-adenosyl-L-methionine</name>
        <dbReference type="ChEBI" id="CHEBI:59789"/>
    </ligand>
</feature>
<gene>
    <name evidence="7" type="ORF">PCAR00345_LOCUS18500</name>
</gene>
<proteinExistence type="inferred from homology"/>